<gene>
    <name evidence="5" type="ORF">ACFQ4H_11800</name>
</gene>
<accession>A0ABW3YFE0</accession>
<keyword evidence="3" id="KW-0804">Transcription</keyword>
<name>A0ABW3YFE0_9ACTN</name>
<dbReference type="Proteomes" id="UP001597260">
    <property type="component" value="Unassembled WGS sequence"/>
</dbReference>
<comment type="caution">
    <text evidence="5">The sequence shown here is derived from an EMBL/GenBank/DDBJ whole genome shotgun (WGS) entry which is preliminary data.</text>
</comment>
<dbReference type="InterPro" id="IPR050204">
    <property type="entry name" value="AraC_XylS_family_regulators"/>
</dbReference>
<protein>
    <submittedName>
        <fullName evidence="5">Helix-turn-helix domain-containing protein</fullName>
    </submittedName>
</protein>
<keyword evidence="6" id="KW-1185">Reference proteome</keyword>
<dbReference type="Pfam" id="PF20240">
    <property type="entry name" value="DUF6597"/>
    <property type="match status" value="1"/>
</dbReference>
<evidence type="ECO:0000256" key="3">
    <source>
        <dbReference type="ARBA" id="ARBA00023163"/>
    </source>
</evidence>
<evidence type="ECO:0000313" key="6">
    <source>
        <dbReference type="Proteomes" id="UP001597260"/>
    </source>
</evidence>
<keyword evidence="2" id="KW-0238">DNA-binding</keyword>
<organism evidence="5 6">
    <name type="scientific">Micromonospora sonneratiae</name>
    <dbReference type="NCBI Taxonomy" id="1184706"/>
    <lineage>
        <taxon>Bacteria</taxon>
        <taxon>Bacillati</taxon>
        <taxon>Actinomycetota</taxon>
        <taxon>Actinomycetes</taxon>
        <taxon>Micromonosporales</taxon>
        <taxon>Micromonosporaceae</taxon>
        <taxon>Micromonospora</taxon>
    </lineage>
</organism>
<evidence type="ECO:0000256" key="1">
    <source>
        <dbReference type="ARBA" id="ARBA00023015"/>
    </source>
</evidence>
<evidence type="ECO:0000256" key="2">
    <source>
        <dbReference type="ARBA" id="ARBA00023125"/>
    </source>
</evidence>
<dbReference type="EMBL" id="JBHTMP010000014">
    <property type="protein sequence ID" value="MFD1321773.1"/>
    <property type="molecule type" value="Genomic_DNA"/>
</dbReference>
<proteinExistence type="predicted"/>
<feature type="domain" description="HTH araC/xylS-type" evidence="4">
    <location>
        <begin position="134"/>
        <end position="223"/>
    </location>
</feature>
<sequence length="232" mass="24709">MYQETVSHQVAGAMLWSSTRSDESLPGRILPDGCMDLIWSAHGGLLVAGPDTAAYLDDGPPGARYFGLRFAPGAGPAVLGMPASELRDRRVPLSAVWASSLVREFEERVATTRQPGRLLESIARDRLRDHGGPDPLAALVVEHIAAGDDVAVTAAQLGLGPRQLHRRCQALFGYGPKMLTRILRMQRALALARSGVPAAEVAVRSGYADQPHLSRDVRALAGVPLGVLVGAR</sequence>
<dbReference type="InterPro" id="IPR018060">
    <property type="entry name" value="HTH_AraC"/>
</dbReference>
<dbReference type="RefSeq" id="WP_377570041.1">
    <property type="nucleotide sequence ID" value="NZ_JBHTMP010000014.1"/>
</dbReference>
<dbReference type="Gene3D" id="1.10.10.60">
    <property type="entry name" value="Homeodomain-like"/>
    <property type="match status" value="1"/>
</dbReference>
<keyword evidence="1" id="KW-0805">Transcription regulation</keyword>
<dbReference type="PANTHER" id="PTHR46796">
    <property type="entry name" value="HTH-TYPE TRANSCRIPTIONAL ACTIVATOR RHAS-RELATED"/>
    <property type="match status" value="1"/>
</dbReference>
<dbReference type="Pfam" id="PF12833">
    <property type="entry name" value="HTH_18"/>
    <property type="match status" value="1"/>
</dbReference>
<evidence type="ECO:0000313" key="5">
    <source>
        <dbReference type="EMBL" id="MFD1321773.1"/>
    </source>
</evidence>
<reference evidence="6" key="1">
    <citation type="journal article" date="2019" name="Int. J. Syst. Evol. Microbiol.">
        <title>The Global Catalogue of Microorganisms (GCM) 10K type strain sequencing project: providing services to taxonomists for standard genome sequencing and annotation.</title>
        <authorList>
            <consortium name="The Broad Institute Genomics Platform"/>
            <consortium name="The Broad Institute Genome Sequencing Center for Infectious Disease"/>
            <person name="Wu L."/>
            <person name="Ma J."/>
        </authorList>
    </citation>
    <scope>NUCLEOTIDE SEQUENCE [LARGE SCALE GENOMIC DNA]</scope>
    <source>
        <strain evidence="6">JCM 31037</strain>
    </source>
</reference>
<dbReference type="PANTHER" id="PTHR46796:SF15">
    <property type="entry name" value="BLL1074 PROTEIN"/>
    <property type="match status" value="1"/>
</dbReference>
<dbReference type="SMART" id="SM00342">
    <property type="entry name" value="HTH_ARAC"/>
    <property type="match status" value="1"/>
</dbReference>
<dbReference type="InterPro" id="IPR046532">
    <property type="entry name" value="DUF6597"/>
</dbReference>
<dbReference type="PROSITE" id="PS01124">
    <property type="entry name" value="HTH_ARAC_FAMILY_2"/>
    <property type="match status" value="1"/>
</dbReference>
<evidence type="ECO:0000259" key="4">
    <source>
        <dbReference type="PROSITE" id="PS01124"/>
    </source>
</evidence>